<proteinExistence type="predicted"/>
<dbReference type="EMBL" id="AMCI01007728">
    <property type="protein sequence ID" value="EJW92159.1"/>
    <property type="molecule type" value="Genomic_DNA"/>
</dbReference>
<name>J9FXT6_9ZZZZ</name>
<dbReference type="AlphaFoldDB" id="J9FXT6"/>
<dbReference type="Pfam" id="PF09820">
    <property type="entry name" value="AAA-ATPase_like"/>
    <property type="match status" value="1"/>
</dbReference>
<gene>
    <name evidence="2" type="ORF">EVA_19749</name>
</gene>
<comment type="caution">
    <text evidence="2">The sequence shown here is derived from an EMBL/GenBank/DDBJ whole genome shotgun (WGS) entry which is preliminary data.</text>
</comment>
<evidence type="ECO:0000313" key="2">
    <source>
        <dbReference type="EMBL" id="EJW92159.1"/>
    </source>
</evidence>
<dbReference type="InterPro" id="IPR018631">
    <property type="entry name" value="AAA-ATPase-like_dom"/>
</dbReference>
<sequence length="76" mass="8564">MKYSIGIQTFSQIIEQGFVYVDKTDMVYSLATEGVVSRVEDGSNGERLAPHTVFYFNFNGIDYIIPNALCVKLEGY</sequence>
<organism evidence="2">
    <name type="scientific">gut metagenome</name>
    <dbReference type="NCBI Taxonomy" id="749906"/>
    <lineage>
        <taxon>unclassified sequences</taxon>
        <taxon>metagenomes</taxon>
        <taxon>organismal metagenomes</taxon>
    </lineage>
</organism>
<evidence type="ECO:0000259" key="1">
    <source>
        <dbReference type="Pfam" id="PF09820"/>
    </source>
</evidence>
<reference evidence="2" key="1">
    <citation type="journal article" date="2012" name="PLoS ONE">
        <title>Gene sets for utilization of primary and secondary nutrition supplies in the distal gut of endangered iberian lynx.</title>
        <authorList>
            <person name="Alcaide M."/>
            <person name="Messina E."/>
            <person name="Richter M."/>
            <person name="Bargiela R."/>
            <person name="Peplies J."/>
            <person name="Huws S.A."/>
            <person name="Newbold C.J."/>
            <person name="Golyshin P.N."/>
            <person name="Simon M.A."/>
            <person name="Lopez G."/>
            <person name="Yakimov M.M."/>
            <person name="Ferrer M."/>
        </authorList>
    </citation>
    <scope>NUCLEOTIDE SEQUENCE</scope>
</reference>
<protein>
    <recommendedName>
        <fullName evidence="1">AAA-ATPase-like domain-containing protein</fullName>
    </recommendedName>
</protein>
<accession>J9FXT6</accession>
<feature type="domain" description="AAA-ATPase-like" evidence="1">
    <location>
        <begin position="5"/>
        <end position="34"/>
    </location>
</feature>